<evidence type="ECO:0000313" key="2">
    <source>
        <dbReference type="Proteomes" id="UP000185669"/>
    </source>
</evidence>
<reference evidence="2" key="1">
    <citation type="submission" date="2017-01" db="EMBL/GenBank/DDBJ databases">
        <authorList>
            <person name="Varghese N."/>
            <person name="Submissions S."/>
        </authorList>
    </citation>
    <scope>NUCLEOTIDE SEQUENCE [LARGE SCALE GENOMIC DNA]</scope>
    <source>
        <strain evidence="2">ATCC 700103</strain>
    </source>
</reference>
<dbReference type="EMBL" id="FTNC01000004">
    <property type="protein sequence ID" value="SIQ39990.1"/>
    <property type="molecule type" value="Genomic_DNA"/>
</dbReference>
<dbReference type="AlphaFoldDB" id="A0A1N6SG12"/>
<proteinExistence type="predicted"/>
<name>A0A1N6SG12_9FIRM</name>
<accession>A0A1N6SG12</accession>
<sequence>MYKQLYILVEGNDDERFFREIIMPLFENDYDNIAIWQYAQQKYKKIKKFIKSINSMEADYFLVGDLDENSCVTEKKEKILEAFGNVSLKKIIVVIKEIESWYLAGLDQKTSSNIGIHNFEDTNDLFKEDFNELLETKYDSRIDFMQEIIKVFSIKVALEKNNSFRYFFNKFININ</sequence>
<protein>
    <recommendedName>
        <fullName evidence="3">DUF4276 family protein</fullName>
    </recommendedName>
</protein>
<dbReference type="Proteomes" id="UP000185669">
    <property type="component" value="Unassembled WGS sequence"/>
</dbReference>
<evidence type="ECO:0000313" key="1">
    <source>
        <dbReference type="EMBL" id="SIQ39990.1"/>
    </source>
</evidence>
<dbReference type="OrthoDB" id="1715989at2"/>
<gene>
    <name evidence="1" type="ORF">SAMN05421834_10432</name>
</gene>
<organism evidence="1 2">
    <name type="scientific">Halanaerobium kushneri</name>
    <dbReference type="NCBI Taxonomy" id="56779"/>
    <lineage>
        <taxon>Bacteria</taxon>
        <taxon>Bacillati</taxon>
        <taxon>Bacillota</taxon>
        <taxon>Clostridia</taxon>
        <taxon>Halanaerobiales</taxon>
        <taxon>Halanaerobiaceae</taxon>
        <taxon>Halanaerobium</taxon>
    </lineage>
</organism>
<dbReference type="RefSeq" id="WP_076544062.1">
    <property type="nucleotide sequence ID" value="NZ_FTNC01000004.1"/>
</dbReference>
<keyword evidence="2" id="KW-1185">Reference proteome</keyword>
<evidence type="ECO:0008006" key="3">
    <source>
        <dbReference type="Google" id="ProtNLM"/>
    </source>
</evidence>
<dbReference type="STRING" id="56779.SAMN05421834_10432"/>